<dbReference type="GO" id="GO:0016787">
    <property type="term" value="F:hydrolase activity"/>
    <property type="evidence" value="ECO:0007669"/>
    <property type="project" value="UniProtKB-KW"/>
</dbReference>
<dbReference type="InterPro" id="IPR029018">
    <property type="entry name" value="Hex-like_dom2"/>
</dbReference>
<dbReference type="Gene3D" id="3.20.20.80">
    <property type="entry name" value="Glycosidases"/>
    <property type="match status" value="1"/>
</dbReference>
<dbReference type="Pfam" id="PF00728">
    <property type="entry name" value="Glyco_hydro_20"/>
    <property type="match status" value="1"/>
</dbReference>
<dbReference type="EC" id="3.2.1.52" evidence="3"/>
<evidence type="ECO:0000256" key="1">
    <source>
        <dbReference type="ARBA" id="ARBA00001231"/>
    </source>
</evidence>
<keyword evidence="4 8" id="KW-0378">Hydrolase</keyword>
<proteinExistence type="inferred from homology"/>
<dbReference type="Proteomes" id="UP001610563">
    <property type="component" value="Unassembled WGS sequence"/>
</dbReference>
<feature type="domain" description="Glycoside hydrolase family 20 catalytic" evidence="6">
    <location>
        <begin position="185"/>
        <end position="497"/>
    </location>
</feature>
<dbReference type="InterPro" id="IPR015882">
    <property type="entry name" value="HEX_bac_N"/>
</dbReference>
<dbReference type="PRINTS" id="PR00738">
    <property type="entry name" value="GLHYDRLASE20"/>
</dbReference>
<keyword evidence="5" id="KW-0326">Glycosidase</keyword>
<evidence type="ECO:0000313" key="8">
    <source>
        <dbReference type="EMBL" id="KAL2799739.1"/>
    </source>
</evidence>
<dbReference type="Pfam" id="PF02838">
    <property type="entry name" value="Glyco_hydro_20b"/>
    <property type="match status" value="1"/>
</dbReference>
<accession>A0ABR4GMB5</accession>
<comment type="catalytic activity">
    <reaction evidence="1">
        <text>Hydrolysis of terminal non-reducing N-acetyl-D-hexosamine residues in N-acetyl-beta-D-hexosaminides.</text>
        <dbReference type="EC" id="3.2.1.52"/>
    </reaction>
</comment>
<comment type="similarity">
    <text evidence="2">Belongs to the glycosyl hydrolase 20 family.</text>
</comment>
<dbReference type="InterPro" id="IPR025705">
    <property type="entry name" value="Beta_hexosaminidase_sua/sub"/>
</dbReference>
<sequence length="734" mass="81357">MAKYKAVNMAGISILVAGLLSARVLASPLQLLPPAPGFDAQEGTWDAEESSRKIYIEEILTSIKDIDGLTLIPPSGHDFAEVFLEDLNAVTGYEWSLETVSSLPDVTTANGAILLGLFTGNTSSMTYENGQQTSEGYELTISPSAISISGSGSRGMFWGTRTLLQMLLINNNTLSTGHTLDAPAYATRGYMFDAGRKWYDKSFLKEMCSYASFFKMNEFHYHLSDNYPLNRGRNESWQDVYSHFSLLPQDEELRGIIHGRENETLSREEYADMQLHCARRGIAVVPEIEAPGHCLYVTKWKPELSLPKRDLLNLSHPETIPTIQRIWAEFLPWFDVKEVHVGADEYDATLADDYINFVNTMADFVNETSGKSIRIWGTPMDKPTTDVKINPDITIQHWQFGQSDPLELVAQGHNVINSNDWWAYMGIKNDHTPIYPATYPQFFNESRILDFGEMSGWQWTPADFNHVNASLQLQPGEPLLKGAVMAAWNDNGPDASTKLEMYYAMRRGIALVGARAWSGSRGPELDPITLASSIDFFSPLAPAQNLDRVIAPDAGSEGGDILFSWRRAACSPAVDHITLGKGSKGMNYTLTLKATGPFILSSSDNSLSLAETGELIFEEDGYIYPLRSVTPEDALELDPGHPGRIWVNTTSTHEPVHVDAESQGPVTITIATDVEHGAVAWLDGELVGRFEVFVYGGRNLQFSWSQMAFVAPLEEIFGTGLVALEVERMARFSS</sequence>
<evidence type="ECO:0000259" key="7">
    <source>
        <dbReference type="Pfam" id="PF02838"/>
    </source>
</evidence>
<protein>
    <recommendedName>
        <fullName evidence="3">beta-N-acetylhexosaminidase</fullName>
        <ecNumber evidence="3">3.2.1.52</ecNumber>
    </recommendedName>
</protein>
<evidence type="ECO:0000313" key="9">
    <source>
        <dbReference type="Proteomes" id="UP001610563"/>
    </source>
</evidence>
<evidence type="ECO:0000256" key="3">
    <source>
        <dbReference type="ARBA" id="ARBA00012663"/>
    </source>
</evidence>
<evidence type="ECO:0000256" key="5">
    <source>
        <dbReference type="ARBA" id="ARBA00023295"/>
    </source>
</evidence>
<dbReference type="CDD" id="cd06564">
    <property type="entry name" value="GH20_DspB_LnbB-like"/>
    <property type="match status" value="1"/>
</dbReference>
<reference evidence="8 9" key="1">
    <citation type="submission" date="2024-07" db="EMBL/GenBank/DDBJ databases">
        <title>Section-level genome sequencing and comparative genomics of Aspergillus sections Usti and Cavernicolus.</title>
        <authorList>
            <consortium name="Lawrence Berkeley National Laboratory"/>
            <person name="Nybo J.L."/>
            <person name="Vesth T.C."/>
            <person name="Theobald S."/>
            <person name="Frisvad J.C."/>
            <person name="Larsen T.O."/>
            <person name="Kjaerboelling I."/>
            <person name="Rothschild-Mancinelli K."/>
            <person name="Lyhne E.K."/>
            <person name="Kogle M.E."/>
            <person name="Barry K."/>
            <person name="Clum A."/>
            <person name="Na H."/>
            <person name="Ledsgaard L."/>
            <person name="Lin J."/>
            <person name="Lipzen A."/>
            <person name="Kuo A."/>
            <person name="Riley R."/>
            <person name="Mondo S."/>
            <person name="Labutti K."/>
            <person name="Haridas S."/>
            <person name="Pangalinan J."/>
            <person name="Salamov A.A."/>
            <person name="Simmons B.A."/>
            <person name="Magnuson J.K."/>
            <person name="Chen J."/>
            <person name="Drula E."/>
            <person name="Henrissat B."/>
            <person name="Wiebenga A."/>
            <person name="Lubbers R.J."/>
            <person name="Gomes A.C."/>
            <person name="Makela M.R."/>
            <person name="Stajich J."/>
            <person name="Grigoriev I.V."/>
            <person name="Mortensen U.H."/>
            <person name="De Vries R.P."/>
            <person name="Baker S.E."/>
            <person name="Andersen M.R."/>
        </authorList>
    </citation>
    <scope>NUCLEOTIDE SEQUENCE [LARGE SCALE GENOMIC DNA]</scope>
    <source>
        <strain evidence="8 9">CBS 209.92</strain>
    </source>
</reference>
<dbReference type="EMBL" id="JBFTWV010000006">
    <property type="protein sequence ID" value="KAL2799739.1"/>
    <property type="molecule type" value="Genomic_DNA"/>
</dbReference>
<dbReference type="Gene3D" id="3.30.379.10">
    <property type="entry name" value="Chitobiase/beta-hexosaminidase domain 2-like"/>
    <property type="match status" value="1"/>
</dbReference>
<organism evidence="8 9">
    <name type="scientific">Aspergillus keveii</name>
    <dbReference type="NCBI Taxonomy" id="714993"/>
    <lineage>
        <taxon>Eukaryota</taxon>
        <taxon>Fungi</taxon>
        <taxon>Dikarya</taxon>
        <taxon>Ascomycota</taxon>
        <taxon>Pezizomycotina</taxon>
        <taxon>Eurotiomycetes</taxon>
        <taxon>Eurotiomycetidae</taxon>
        <taxon>Eurotiales</taxon>
        <taxon>Aspergillaceae</taxon>
        <taxon>Aspergillus</taxon>
        <taxon>Aspergillus subgen. Nidulantes</taxon>
    </lineage>
</organism>
<dbReference type="PANTHER" id="PTHR43678">
    <property type="entry name" value="PUTATIVE (AFU_ORTHOLOGUE AFUA_2G00640)-RELATED"/>
    <property type="match status" value="1"/>
</dbReference>
<comment type="caution">
    <text evidence="8">The sequence shown here is derived from an EMBL/GenBank/DDBJ whole genome shotgun (WGS) entry which is preliminary data.</text>
</comment>
<dbReference type="InterPro" id="IPR017853">
    <property type="entry name" value="GH"/>
</dbReference>
<dbReference type="PANTHER" id="PTHR43678:SF1">
    <property type="entry name" value="BETA-N-ACETYLHEXOSAMINIDASE"/>
    <property type="match status" value="1"/>
</dbReference>
<evidence type="ECO:0000259" key="6">
    <source>
        <dbReference type="Pfam" id="PF00728"/>
    </source>
</evidence>
<evidence type="ECO:0000256" key="4">
    <source>
        <dbReference type="ARBA" id="ARBA00022801"/>
    </source>
</evidence>
<feature type="domain" description="Beta-hexosaminidase bacterial type N-terminal" evidence="7">
    <location>
        <begin position="109"/>
        <end position="175"/>
    </location>
</feature>
<dbReference type="SUPFAM" id="SSF55545">
    <property type="entry name" value="beta-N-acetylhexosaminidase-like domain"/>
    <property type="match status" value="1"/>
</dbReference>
<name>A0ABR4GMB5_9EURO</name>
<dbReference type="SUPFAM" id="SSF51445">
    <property type="entry name" value="(Trans)glycosidases"/>
    <property type="match status" value="1"/>
</dbReference>
<keyword evidence="9" id="KW-1185">Reference proteome</keyword>
<evidence type="ECO:0000256" key="2">
    <source>
        <dbReference type="ARBA" id="ARBA00006285"/>
    </source>
</evidence>
<gene>
    <name evidence="8" type="ORF">BJX66DRAFT_292547</name>
</gene>
<dbReference type="InterPro" id="IPR015883">
    <property type="entry name" value="Glyco_hydro_20_cat"/>
</dbReference>
<dbReference type="InterPro" id="IPR052764">
    <property type="entry name" value="GH20_Enzymes"/>
</dbReference>